<dbReference type="EMBL" id="JACICD010000003">
    <property type="protein sequence ID" value="MBB3771137.1"/>
    <property type="molecule type" value="Genomic_DNA"/>
</dbReference>
<evidence type="ECO:0000256" key="1">
    <source>
        <dbReference type="SAM" id="MobiDB-lite"/>
    </source>
</evidence>
<dbReference type="InterPro" id="IPR015000">
    <property type="entry name" value="EipB-like"/>
</dbReference>
<organism evidence="2 3">
    <name type="scientific">Ancylobacter tetraedralis</name>
    <dbReference type="NCBI Taxonomy" id="217068"/>
    <lineage>
        <taxon>Bacteria</taxon>
        <taxon>Pseudomonadati</taxon>
        <taxon>Pseudomonadota</taxon>
        <taxon>Alphaproteobacteria</taxon>
        <taxon>Hyphomicrobiales</taxon>
        <taxon>Xanthobacteraceae</taxon>
        <taxon>Ancylobacter</taxon>
    </lineage>
</organism>
<dbReference type="Proteomes" id="UP000533469">
    <property type="component" value="Unassembled WGS sequence"/>
</dbReference>
<gene>
    <name evidence="2" type="ORF">FHS55_001736</name>
</gene>
<proteinExistence type="predicted"/>
<dbReference type="RefSeq" id="WP_183189332.1">
    <property type="nucleotide sequence ID" value="NZ_JACICD010000003.1"/>
</dbReference>
<sequence length="290" mass="30677">MSAPVPARAFPRLSLPGQSSRGQSLRGLAALALLLAAVVPAGAVQLSPHRATYALTLDGAKPSKRINAAKGEIVYELRGDACAGYSVQLRQATALETEGGRVNSAIDTATWEDGDANAYRFRVTNTINGSAPEEADGVAERRDGRLVVTATKPSSATLELGKTVLLPTQHVLRVLGAAQQNEATLEAPVYDGSPDARKIYDTLSVIGRGTADPKGLEEAATSGDLAGRMRYPVTISYYERGAAAQTPDYTISFDLFDNGVSRALKLDYGDFALRGTLTSYEALPQESCSK</sequence>
<keyword evidence="3" id="KW-1185">Reference proteome</keyword>
<comment type="caution">
    <text evidence="2">The sequence shown here is derived from an EMBL/GenBank/DDBJ whole genome shotgun (WGS) entry which is preliminary data.</text>
</comment>
<name>A0A839Z9J7_9HYPH</name>
<dbReference type="AlphaFoldDB" id="A0A839Z9J7"/>
<evidence type="ECO:0000313" key="2">
    <source>
        <dbReference type="EMBL" id="MBB3771137.1"/>
    </source>
</evidence>
<evidence type="ECO:0008006" key="4">
    <source>
        <dbReference type="Google" id="ProtNLM"/>
    </source>
</evidence>
<dbReference type="Pfam" id="PF08904">
    <property type="entry name" value="EipB_like"/>
    <property type="match status" value="1"/>
</dbReference>
<protein>
    <recommendedName>
        <fullName evidence="4">DUF1849 family protein</fullName>
    </recommendedName>
</protein>
<accession>A0A839Z9J7</accession>
<reference evidence="2 3" key="1">
    <citation type="submission" date="2020-08" db="EMBL/GenBank/DDBJ databases">
        <title>Genomic Encyclopedia of Type Strains, Phase IV (KMG-IV): sequencing the most valuable type-strain genomes for metagenomic binning, comparative biology and taxonomic classification.</title>
        <authorList>
            <person name="Goeker M."/>
        </authorList>
    </citation>
    <scope>NUCLEOTIDE SEQUENCE [LARGE SCALE GENOMIC DNA]</scope>
    <source>
        <strain evidence="2 3">DSM 5895</strain>
    </source>
</reference>
<feature type="region of interest" description="Disordered" evidence="1">
    <location>
        <begin position="1"/>
        <end position="21"/>
    </location>
</feature>
<evidence type="ECO:0000313" key="3">
    <source>
        <dbReference type="Proteomes" id="UP000533469"/>
    </source>
</evidence>